<evidence type="ECO:0000313" key="2">
    <source>
        <dbReference type="Proteomes" id="UP001604277"/>
    </source>
</evidence>
<protein>
    <submittedName>
        <fullName evidence="1">Uncharacterized protein</fullName>
    </submittedName>
</protein>
<dbReference type="AlphaFoldDB" id="A0ABD1QQA9"/>
<organism evidence="1 2">
    <name type="scientific">Forsythia ovata</name>
    <dbReference type="NCBI Taxonomy" id="205694"/>
    <lineage>
        <taxon>Eukaryota</taxon>
        <taxon>Viridiplantae</taxon>
        <taxon>Streptophyta</taxon>
        <taxon>Embryophyta</taxon>
        <taxon>Tracheophyta</taxon>
        <taxon>Spermatophyta</taxon>
        <taxon>Magnoliopsida</taxon>
        <taxon>eudicotyledons</taxon>
        <taxon>Gunneridae</taxon>
        <taxon>Pentapetalae</taxon>
        <taxon>asterids</taxon>
        <taxon>lamiids</taxon>
        <taxon>Lamiales</taxon>
        <taxon>Oleaceae</taxon>
        <taxon>Forsythieae</taxon>
        <taxon>Forsythia</taxon>
    </lineage>
</organism>
<comment type="caution">
    <text evidence="1">The sequence shown here is derived from an EMBL/GenBank/DDBJ whole genome shotgun (WGS) entry which is preliminary data.</text>
</comment>
<gene>
    <name evidence="1" type="ORF">Fot_47155</name>
</gene>
<dbReference type="Proteomes" id="UP001604277">
    <property type="component" value="Unassembled WGS sequence"/>
</dbReference>
<reference evidence="2" key="1">
    <citation type="submission" date="2024-07" db="EMBL/GenBank/DDBJ databases">
        <title>Two chromosome-level genome assemblies of Korean endemic species Abeliophyllum distichum and Forsythia ovata (Oleaceae).</title>
        <authorList>
            <person name="Jang H."/>
        </authorList>
    </citation>
    <scope>NUCLEOTIDE SEQUENCE [LARGE SCALE GENOMIC DNA]</scope>
</reference>
<keyword evidence="2" id="KW-1185">Reference proteome</keyword>
<dbReference type="EMBL" id="JBFOLJ010000014">
    <property type="protein sequence ID" value="KAL2478141.1"/>
    <property type="molecule type" value="Genomic_DNA"/>
</dbReference>
<accession>A0ABD1QQA9</accession>
<sequence length="105" mass="12040">MGTPECHVVITELDDEIEVQHNKCDKRTNVEQDVNIATEDETNRVQDQTTSDVTTGVEPQVDQTNVTTRVQDNYASPGQYHENIDFNWDEPIFNESDEGDYNAYE</sequence>
<name>A0ABD1QQA9_9LAMI</name>
<evidence type="ECO:0000313" key="1">
    <source>
        <dbReference type="EMBL" id="KAL2478141.1"/>
    </source>
</evidence>
<proteinExistence type="predicted"/>